<feature type="region of interest" description="Disordered" evidence="2">
    <location>
        <begin position="1"/>
        <end position="222"/>
    </location>
</feature>
<keyword evidence="3" id="KW-0472">Membrane</keyword>
<feature type="compositionally biased region" description="Pro residues" evidence="2">
    <location>
        <begin position="209"/>
        <end position="222"/>
    </location>
</feature>
<feature type="compositionally biased region" description="Pro residues" evidence="2">
    <location>
        <begin position="116"/>
        <end position="145"/>
    </location>
</feature>
<evidence type="ECO:0008006" key="6">
    <source>
        <dbReference type="Google" id="ProtNLM"/>
    </source>
</evidence>
<dbReference type="InterPro" id="IPR029050">
    <property type="entry name" value="Immunoprotect_excell_Ig-like"/>
</dbReference>
<evidence type="ECO:0000256" key="3">
    <source>
        <dbReference type="SAM" id="Phobius"/>
    </source>
</evidence>
<reference evidence="4 5" key="1">
    <citation type="submission" date="2017-06" db="EMBL/GenBank/DDBJ databases">
        <authorList>
            <person name="Kim H.J."/>
            <person name="Triplett B.A."/>
        </authorList>
    </citation>
    <scope>NUCLEOTIDE SEQUENCE [LARGE SCALE GENOMIC DNA]</scope>
    <source>
        <strain evidence="4 5">CGMCC 4.1858</strain>
    </source>
</reference>
<evidence type="ECO:0000256" key="1">
    <source>
        <dbReference type="ARBA" id="ARBA00022729"/>
    </source>
</evidence>
<keyword evidence="1" id="KW-0732">Signal</keyword>
<protein>
    <recommendedName>
        <fullName evidence="6">DUF4190 domain-containing protein</fullName>
    </recommendedName>
</protein>
<feature type="compositionally biased region" description="Low complexity" evidence="2">
    <location>
        <begin position="95"/>
        <end position="115"/>
    </location>
</feature>
<evidence type="ECO:0000313" key="5">
    <source>
        <dbReference type="Proteomes" id="UP000198280"/>
    </source>
</evidence>
<evidence type="ECO:0000313" key="4">
    <source>
        <dbReference type="EMBL" id="SNS71925.1"/>
    </source>
</evidence>
<dbReference type="EMBL" id="FZOF01000008">
    <property type="protein sequence ID" value="SNS71925.1"/>
    <property type="molecule type" value="Genomic_DNA"/>
</dbReference>
<keyword evidence="3" id="KW-1133">Transmembrane helix</keyword>
<dbReference type="RefSeq" id="WP_089224917.1">
    <property type="nucleotide sequence ID" value="NZ_FZOF01000008.1"/>
</dbReference>
<dbReference type="Proteomes" id="UP000198280">
    <property type="component" value="Unassembled WGS sequence"/>
</dbReference>
<sequence>MSHDPENPTPRDAASENPAAAAPSSSEAPADARPTPDFELPAPAPADAVPADAGSGADSAGDAGPGDGAQADVTAADAPAAPAGDEDTKVPGTVAPEDAAAPADAPGGAAALGDAPPVPTAHPAPAPPPAGVPGAPDPWAPPVPVAPGYGQPGAHAGYNPWAPPIPQPPQEQVTLTKRPVPEDAQAPGPAQQPRDPWAPPAPDAAVTLPPQPPHATFPGYPGPPGPPGYPAYPAHPGYPGYPGYPGQPGYPGFGMGPYGGWAPPVARNGVGLTAMILGIVGAVLAISCFGAFLGLPLGIAAIACGIVGLRIARRGEATNRPQALTGLILGIISVVLAGGMIALVVGGIDEGWFDGPGGDDLVTSRNADWETPLDAEGTALYDDGVHVTLSDVQRTTALPNSMLEGGTAVTFSIELENTGDDTADLSESEITAYGDDFEDETLRDLTTGVGLPDELAPGERATRDITVVVPEGDEDGTFQVEVAPGYAYDYTYWNLDVP</sequence>
<keyword evidence="5" id="KW-1185">Reference proteome</keyword>
<feature type="compositionally biased region" description="Low complexity" evidence="2">
    <location>
        <begin position="10"/>
        <end position="33"/>
    </location>
</feature>
<keyword evidence="3" id="KW-0812">Transmembrane</keyword>
<dbReference type="OrthoDB" id="4319873at2"/>
<accession>A0A239GSR4</accession>
<gene>
    <name evidence="4" type="ORF">SAMN05216252_10821</name>
</gene>
<evidence type="ECO:0000256" key="2">
    <source>
        <dbReference type="SAM" id="MobiDB-lite"/>
    </source>
</evidence>
<name>A0A239GSR4_9ACTN</name>
<proteinExistence type="predicted"/>
<dbReference type="Gene3D" id="2.60.40.1240">
    <property type="match status" value="1"/>
</dbReference>
<organism evidence="4 5">
    <name type="scientific">Actinacidiphila glaucinigra</name>
    <dbReference type="NCBI Taxonomy" id="235986"/>
    <lineage>
        <taxon>Bacteria</taxon>
        <taxon>Bacillati</taxon>
        <taxon>Actinomycetota</taxon>
        <taxon>Actinomycetes</taxon>
        <taxon>Kitasatosporales</taxon>
        <taxon>Streptomycetaceae</taxon>
        <taxon>Actinacidiphila</taxon>
    </lineage>
</organism>
<feature type="compositionally biased region" description="Low complexity" evidence="2">
    <location>
        <begin position="45"/>
        <end position="83"/>
    </location>
</feature>
<dbReference type="AlphaFoldDB" id="A0A239GSR4"/>
<feature type="transmembrane region" description="Helical" evidence="3">
    <location>
        <begin position="324"/>
        <end position="348"/>
    </location>
</feature>